<dbReference type="EMBL" id="AQFT01000227">
    <property type="protein sequence ID" value="EMZ16690.1"/>
    <property type="molecule type" value="Genomic_DNA"/>
</dbReference>
<dbReference type="Proteomes" id="UP000012589">
    <property type="component" value="Unassembled WGS sequence"/>
</dbReference>
<protein>
    <submittedName>
        <fullName evidence="1">Uncharacterized protein</fullName>
    </submittedName>
</protein>
<dbReference type="AlphaFoldDB" id="N1ZS94"/>
<comment type="caution">
    <text evidence="1">The sequence shown here is derived from an EMBL/GenBank/DDBJ whole genome shotgun (WGS) entry which is preliminary data.</text>
</comment>
<keyword evidence="2" id="KW-1185">Reference proteome</keyword>
<reference evidence="1 2" key="1">
    <citation type="journal article" date="2014" name="Genome Announc.">
        <title>Draft genome sequences of the altered schaedler flora, a defined bacterial community from gnotobiotic mice.</title>
        <authorList>
            <person name="Wannemuehler M.J."/>
            <person name="Overstreet A.M."/>
            <person name="Ward D.V."/>
            <person name="Phillips G.J."/>
        </authorList>
    </citation>
    <scope>NUCLEOTIDE SEQUENCE [LARGE SCALE GENOMIC DNA]</scope>
    <source>
        <strain evidence="1 2">ASF492</strain>
    </source>
</reference>
<proteinExistence type="predicted"/>
<evidence type="ECO:0000313" key="2">
    <source>
        <dbReference type="Proteomes" id="UP000012589"/>
    </source>
</evidence>
<organism evidence="1 2">
    <name type="scientific">Eubacterium plexicaudatum ASF492</name>
    <dbReference type="NCBI Taxonomy" id="1235802"/>
    <lineage>
        <taxon>Bacteria</taxon>
        <taxon>Bacillati</taxon>
        <taxon>Bacillota</taxon>
        <taxon>Clostridia</taxon>
        <taxon>Eubacteriales</taxon>
        <taxon>Eubacteriaceae</taxon>
        <taxon>Eubacterium</taxon>
    </lineage>
</organism>
<sequence>MDEKYNMFMETVDERFRSFVNQINEYLIENGCKCDIKSPKSGYVVSYVLNSSKRTLATFVSRKTGMKLRIYPKHIQEYQSFLDTLPEKVKKEIKKASVCKRLIKPDDCNPKCVMGYTFVLDGEQYQKCRYMAFQPTLSEENNPYIRQFLEKELRAGADYE</sequence>
<dbReference type="OrthoDB" id="9805359at2"/>
<accession>N1ZS94</accession>
<name>N1ZS94_9FIRM</name>
<evidence type="ECO:0000313" key="1">
    <source>
        <dbReference type="EMBL" id="EMZ16690.1"/>
    </source>
</evidence>
<gene>
    <name evidence="1" type="ORF">C823_06154</name>
</gene>
<dbReference type="STRING" id="1235802.C823_06154"/>
<dbReference type="HOGENOM" id="CLU_1657813_0_0_9"/>
<dbReference type="PATRIC" id="fig|1235802.3.peg.6506"/>
<dbReference type="eggNOG" id="ENOG502ZPTU">
    <property type="taxonomic scope" value="Bacteria"/>
</dbReference>